<feature type="region of interest" description="Disordered" evidence="1">
    <location>
        <begin position="171"/>
        <end position="192"/>
    </location>
</feature>
<dbReference type="Proteomes" id="UP001642540">
    <property type="component" value="Unassembled WGS sequence"/>
</dbReference>
<organism evidence="2 3">
    <name type="scientific">Orchesella dallaii</name>
    <dbReference type="NCBI Taxonomy" id="48710"/>
    <lineage>
        <taxon>Eukaryota</taxon>
        <taxon>Metazoa</taxon>
        <taxon>Ecdysozoa</taxon>
        <taxon>Arthropoda</taxon>
        <taxon>Hexapoda</taxon>
        <taxon>Collembola</taxon>
        <taxon>Entomobryomorpha</taxon>
        <taxon>Entomobryoidea</taxon>
        <taxon>Orchesellidae</taxon>
        <taxon>Orchesellinae</taxon>
        <taxon>Orchesella</taxon>
    </lineage>
</organism>
<comment type="caution">
    <text evidence="2">The sequence shown here is derived from an EMBL/GenBank/DDBJ whole genome shotgun (WGS) entry which is preliminary data.</text>
</comment>
<reference evidence="2 3" key="1">
    <citation type="submission" date="2024-08" db="EMBL/GenBank/DDBJ databases">
        <authorList>
            <person name="Cucini C."/>
            <person name="Frati F."/>
        </authorList>
    </citation>
    <scope>NUCLEOTIDE SEQUENCE [LARGE SCALE GENOMIC DNA]</scope>
</reference>
<evidence type="ECO:0000313" key="2">
    <source>
        <dbReference type="EMBL" id="CAL8129267.1"/>
    </source>
</evidence>
<name>A0ABP1RJR9_9HEXA</name>
<accession>A0ABP1RJR9</accession>
<gene>
    <name evidence="2" type="ORF">ODALV1_LOCUS23028</name>
</gene>
<evidence type="ECO:0000313" key="3">
    <source>
        <dbReference type="Proteomes" id="UP001642540"/>
    </source>
</evidence>
<sequence>MVRRSRSNFMGFEVGPGGEFRGSTLASVSDNSASRKAWPQACIHDGSMSHYMCDVLDYDSRISHLLHLLRRVRQRRPGFSCCKEILEALQNPEYHCKIVWRNDWSCDGNLFCNDDIHAFCLSILLGSTERHNVWVPCGGHDCHGLYGSHGYSVGYQVVRYEQQVDKEMEDGECSGYTEGDEEEEFGDAAECY</sequence>
<keyword evidence="3" id="KW-1185">Reference proteome</keyword>
<protein>
    <submittedName>
        <fullName evidence="2">Uncharacterized protein</fullName>
    </submittedName>
</protein>
<proteinExistence type="predicted"/>
<dbReference type="EMBL" id="CAXLJM020000076">
    <property type="protein sequence ID" value="CAL8129267.1"/>
    <property type="molecule type" value="Genomic_DNA"/>
</dbReference>
<evidence type="ECO:0000256" key="1">
    <source>
        <dbReference type="SAM" id="MobiDB-lite"/>
    </source>
</evidence>